<keyword evidence="6" id="KW-1185">Reference proteome</keyword>
<dbReference type="PANTHER" id="PTHR32419">
    <property type="entry name" value="GLUTATHIONYL-HYDROQUINONE REDUCTASE"/>
    <property type="match status" value="1"/>
</dbReference>
<dbReference type="GO" id="GO:0004364">
    <property type="term" value="F:glutathione transferase activity"/>
    <property type="evidence" value="ECO:0007669"/>
    <property type="project" value="InterPro"/>
</dbReference>
<dbReference type="InterPro" id="IPR004045">
    <property type="entry name" value="Glutathione_S-Trfase_N"/>
</dbReference>
<comment type="caution">
    <text evidence="5">The sequence shown here is derived from an EMBL/GenBank/DDBJ whole genome shotgun (WGS) entry which is preliminary data.</text>
</comment>
<dbReference type="SUPFAM" id="SSF52833">
    <property type="entry name" value="Thioredoxin-like"/>
    <property type="match status" value="1"/>
</dbReference>
<dbReference type="InterPro" id="IPR036282">
    <property type="entry name" value="Glutathione-S-Trfase_C_sf"/>
</dbReference>
<feature type="binding site" evidence="2">
    <location>
        <begin position="124"/>
        <end position="127"/>
    </location>
    <ligand>
        <name>glutathione</name>
        <dbReference type="ChEBI" id="CHEBI:57925"/>
    </ligand>
</feature>
<organism evidence="5 6">
    <name type="scientific">Coprinellus micaceus</name>
    <name type="common">Glistening ink-cap mushroom</name>
    <name type="synonym">Coprinus micaceus</name>
    <dbReference type="NCBI Taxonomy" id="71717"/>
    <lineage>
        <taxon>Eukaryota</taxon>
        <taxon>Fungi</taxon>
        <taxon>Dikarya</taxon>
        <taxon>Basidiomycota</taxon>
        <taxon>Agaricomycotina</taxon>
        <taxon>Agaricomycetes</taxon>
        <taxon>Agaricomycetidae</taxon>
        <taxon>Agaricales</taxon>
        <taxon>Agaricineae</taxon>
        <taxon>Psathyrellaceae</taxon>
        <taxon>Coprinellus</taxon>
    </lineage>
</organism>
<accession>A0A4Y7SRS6</accession>
<dbReference type="SUPFAM" id="SSF47616">
    <property type="entry name" value="GST C-terminal domain-like"/>
    <property type="match status" value="1"/>
</dbReference>
<dbReference type="Pfam" id="PF13410">
    <property type="entry name" value="GST_C_2"/>
    <property type="match status" value="1"/>
</dbReference>
<proteinExistence type="predicted"/>
<feature type="binding site" evidence="2">
    <location>
        <position position="88"/>
    </location>
    <ligand>
        <name>glutathione</name>
        <dbReference type="ChEBI" id="CHEBI:57925"/>
    </ligand>
</feature>
<dbReference type="PROSITE" id="PS50405">
    <property type="entry name" value="GST_CTER"/>
    <property type="match status" value="1"/>
</dbReference>
<dbReference type="InterPro" id="IPR010987">
    <property type="entry name" value="Glutathione-S-Trfase_C-like"/>
</dbReference>
<protein>
    <submittedName>
        <fullName evidence="5">Glutathione S-transferase</fullName>
    </submittedName>
</protein>
<feature type="site" description="Lowers pKa of active site Cys" evidence="3">
    <location>
        <position position="250"/>
    </location>
</feature>
<gene>
    <name evidence="5" type="ORF">FA13DRAFT_1739124</name>
</gene>
<evidence type="ECO:0000313" key="5">
    <source>
        <dbReference type="EMBL" id="TEB24566.1"/>
    </source>
</evidence>
<dbReference type="STRING" id="71717.A0A4Y7SRS6"/>
<dbReference type="InterPro" id="IPR047047">
    <property type="entry name" value="GST_Omega-like_C"/>
</dbReference>
<sequence>MSARDTTAQSDVGQVPTEPDGTFKRVVSTFRDVIERGGKFEPEHDRYRLYVAYSCPWATRTLIARKLKGLEDIIPVTIVSPRMDEHGWPFASVDPYPGAEHDPLYGSKHVKDLYLKADPDFGGRFTVPVLWDKKTETIVNNESSEIIRIFNSGFNSLLPADKAAVDLYPEELRGEIDSVNDWIYAGINNGVYRAGLSVSQQAYEKAVHDVFNSLDRVEKLLHGKDYLVGDRLTEADIRLFVTIVRFDPVYHGHYKCNFRTIRDGYPAIDAWLRKLYWTEDAFRSHQ</sequence>
<dbReference type="PANTHER" id="PTHR32419:SF6">
    <property type="entry name" value="GLUTATHIONE S-TRANSFERASE OMEGA-LIKE 1-RELATED"/>
    <property type="match status" value="1"/>
</dbReference>
<dbReference type="Pfam" id="PF13409">
    <property type="entry name" value="GST_N_2"/>
    <property type="match status" value="1"/>
</dbReference>
<evidence type="ECO:0000313" key="6">
    <source>
        <dbReference type="Proteomes" id="UP000298030"/>
    </source>
</evidence>
<dbReference type="GO" id="GO:0005737">
    <property type="term" value="C:cytoplasm"/>
    <property type="evidence" value="ECO:0007669"/>
    <property type="project" value="TreeGrafter"/>
</dbReference>
<dbReference type="Proteomes" id="UP000298030">
    <property type="component" value="Unassembled WGS sequence"/>
</dbReference>
<dbReference type="OrthoDB" id="2309723at2759"/>
<name>A0A4Y7SRS6_COPMI</name>
<feature type="active site" description="Proton donor/acceptor" evidence="1">
    <location>
        <position position="192"/>
    </location>
</feature>
<evidence type="ECO:0000256" key="1">
    <source>
        <dbReference type="PIRSR" id="PIRSR015753-1"/>
    </source>
</evidence>
<dbReference type="AlphaFoldDB" id="A0A4Y7SRS6"/>
<keyword evidence="5" id="KW-0808">Transferase</keyword>
<feature type="binding site" evidence="2">
    <location>
        <begin position="142"/>
        <end position="143"/>
    </location>
    <ligand>
        <name>glutathione</name>
        <dbReference type="ChEBI" id="CHEBI:57925"/>
    </ligand>
</feature>
<evidence type="ECO:0000259" key="4">
    <source>
        <dbReference type="PROSITE" id="PS50405"/>
    </source>
</evidence>
<feature type="active site" description="Nucleophile" evidence="1">
    <location>
        <position position="55"/>
    </location>
</feature>
<dbReference type="Gene3D" id="1.20.1050.10">
    <property type="match status" value="1"/>
</dbReference>
<dbReference type="InterPro" id="IPR036249">
    <property type="entry name" value="Thioredoxin-like_sf"/>
</dbReference>
<feature type="domain" description="GST C-terminal" evidence="4">
    <location>
        <begin position="169"/>
        <end position="286"/>
    </location>
</feature>
<evidence type="ECO:0000256" key="3">
    <source>
        <dbReference type="PIRSR" id="PIRSR015753-3"/>
    </source>
</evidence>
<dbReference type="PIRSF" id="PIRSF015753">
    <property type="entry name" value="GST"/>
    <property type="match status" value="1"/>
</dbReference>
<dbReference type="Gene3D" id="3.40.30.10">
    <property type="entry name" value="Glutaredoxin"/>
    <property type="match status" value="1"/>
</dbReference>
<reference evidence="5 6" key="1">
    <citation type="journal article" date="2019" name="Nat. Ecol. Evol.">
        <title>Megaphylogeny resolves global patterns of mushroom evolution.</title>
        <authorList>
            <person name="Varga T."/>
            <person name="Krizsan K."/>
            <person name="Foldi C."/>
            <person name="Dima B."/>
            <person name="Sanchez-Garcia M."/>
            <person name="Sanchez-Ramirez S."/>
            <person name="Szollosi G.J."/>
            <person name="Szarkandi J.G."/>
            <person name="Papp V."/>
            <person name="Albert L."/>
            <person name="Andreopoulos W."/>
            <person name="Angelini C."/>
            <person name="Antonin V."/>
            <person name="Barry K.W."/>
            <person name="Bougher N.L."/>
            <person name="Buchanan P."/>
            <person name="Buyck B."/>
            <person name="Bense V."/>
            <person name="Catcheside P."/>
            <person name="Chovatia M."/>
            <person name="Cooper J."/>
            <person name="Damon W."/>
            <person name="Desjardin D."/>
            <person name="Finy P."/>
            <person name="Geml J."/>
            <person name="Haridas S."/>
            <person name="Hughes K."/>
            <person name="Justo A."/>
            <person name="Karasinski D."/>
            <person name="Kautmanova I."/>
            <person name="Kiss B."/>
            <person name="Kocsube S."/>
            <person name="Kotiranta H."/>
            <person name="LaButti K.M."/>
            <person name="Lechner B.E."/>
            <person name="Liimatainen K."/>
            <person name="Lipzen A."/>
            <person name="Lukacs Z."/>
            <person name="Mihaltcheva S."/>
            <person name="Morgado L.N."/>
            <person name="Niskanen T."/>
            <person name="Noordeloos M.E."/>
            <person name="Ohm R.A."/>
            <person name="Ortiz-Santana B."/>
            <person name="Ovrebo C."/>
            <person name="Racz N."/>
            <person name="Riley R."/>
            <person name="Savchenko A."/>
            <person name="Shiryaev A."/>
            <person name="Soop K."/>
            <person name="Spirin V."/>
            <person name="Szebenyi C."/>
            <person name="Tomsovsky M."/>
            <person name="Tulloss R.E."/>
            <person name="Uehling J."/>
            <person name="Grigoriev I.V."/>
            <person name="Vagvolgyi C."/>
            <person name="Papp T."/>
            <person name="Martin F.M."/>
            <person name="Miettinen O."/>
            <person name="Hibbett D.S."/>
            <person name="Nagy L.G."/>
        </authorList>
    </citation>
    <scope>NUCLEOTIDE SEQUENCE [LARGE SCALE GENOMIC DNA]</scope>
    <source>
        <strain evidence="5 6">FP101781</strain>
    </source>
</reference>
<dbReference type="EMBL" id="QPFP01000065">
    <property type="protein sequence ID" value="TEB24566.1"/>
    <property type="molecule type" value="Genomic_DNA"/>
</dbReference>
<dbReference type="CDD" id="cd03190">
    <property type="entry name" value="GST_C_Omega_like"/>
    <property type="match status" value="1"/>
</dbReference>
<evidence type="ECO:0000256" key="2">
    <source>
        <dbReference type="PIRSR" id="PIRSR015753-2"/>
    </source>
</evidence>
<dbReference type="InterPro" id="IPR016639">
    <property type="entry name" value="GST_Omega/GSH"/>
</dbReference>